<reference evidence="1" key="1">
    <citation type="submission" date="2022-01" db="EMBL/GenBank/DDBJ databases">
        <authorList>
            <person name="Criscuolo A."/>
        </authorList>
    </citation>
    <scope>NUCLEOTIDE SEQUENCE</scope>
    <source>
        <strain evidence="1">CIP111893</strain>
    </source>
</reference>
<dbReference type="Proteomes" id="UP000838686">
    <property type="component" value="Unassembled WGS sequence"/>
</dbReference>
<protein>
    <submittedName>
        <fullName evidence="1">Uncharacterized protein</fullName>
    </submittedName>
</protein>
<accession>A0ABM9CHB6</accession>
<organism evidence="1 2">
    <name type="scientific">Paenibacillus plantiphilus</name>
    <dbReference type="NCBI Taxonomy" id="2905650"/>
    <lineage>
        <taxon>Bacteria</taxon>
        <taxon>Bacillati</taxon>
        <taxon>Bacillota</taxon>
        <taxon>Bacilli</taxon>
        <taxon>Bacillales</taxon>
        <taxon>Paenibacillaceae</taxon>
        <taxon>Paenibacillus</taxon>
    </lineage>
</organism>
<proteinExistence type="predicted"/>
<gene>
    <name evidence="1" type="ORF">PAECIP111893_03644</name>
</gene>
<dbReference type="EMBL" id="CAKMMF010000021">
    <property type="protein sequence ID" value="CAH1213184.1"/>
    <property type="molecule type" value="Genomic_DNA"/>
</dbReference>
<name>A0ABM9CHB6_9BACL</name>
<dbReference type="SUPFAM" id="SSF53335">
    <property type="entry name" value="S-adenosyl-L-methionine-dependent methyltransferases"/>
    <property type="match status" value="2"/>
</dbReference>
<evidence type="ECO:0000313" key="1">
    <source>
        <dbReference type="EMBL" id="CAH1213184.1"/>
    </source>
</evidence>
<keyword evidence="2" id="KW-1185">Reference proteome</keyword>
<sequence length="426" mass="48792">MKMEQISKEKMPTATTANHYPIHRWYNFVAGYSPEYVHLKIMDYKERQGHFPIKIYDPFAGCATTNVVANTLNIPSIGVERNPIFYKIGLAKTNATDVRSYINDISAEFLESASNTVSNGNLSKLPADAKIFLLKLFPEGSLEKLLELKSVVSGYRDIKKVAGFIFLSKVIDMVTHSKTDGIYKAPTSRKQYRTVEDSIVLAETIFNEDSLLLNNHESLSEYIFDSSVDFQPEENSIDLVVFSPPYLNNFDFAEMTRMHMYFWGEAGSWREISDKHRNHMLVNTTTALKLVRSLEQQEQYRQSLPNEVLAKVEPIVSELFLLRKEKPSKKDYNLIIYPYLAQMQAVLKRCFTALRTGGAVHIVVSDAAFYGIHIDTQEYLADLMRDMGYSKVSIEQMRTRGKRWILDKRASSGKQLGEYEIFGTKE</sequence>
<dbReference type="Gene3D" id="3.40.50.150">
    <property type="entry name" value="Vaccinia Virus protein VP39"/>
    <property type="match status" value="2"/>
</dbReference>
<dbReference type="RefSeq" id="WP_236344015.1">
    <property type="nucleotide sequence ID" value="NZ_CAKMMF010000021.1"/>
</dbReference>
<comment type="caution">
    <text evidence="1">The sequence shown here is derived from an EMBL/GenBank/DDBJ whole genome shotgun (WGS) entry which is preliminary data.</text>
</comment>
<evidence type="ECO:0000313" key="2">
    <source>
        <dbReference type="Proteomes" id="UP000838686"/>
    </source>
</evidence>
<dbReference type="InterPro" id="IPR029063">
    <property type="entry name" value="SAM-dependent_MTases_sf"/>
</dbReference>